<dbReference type="RefSeq" id="WP_369173074.1">
    <property type="nucleotide sequence ID" value="NZ_CP163439.1"/>
</dbReference>
<dbReference type="AlphaFoldDB" id="A0AB39Q7T2"/>
<name>A0AB39Q7T2_9ACTN</name>
<gene>
    <name evidence="1" type="ORF">AB5J49_36250</name>
</gene>
<evidence type="ECO:0000313" key="1">
    <source>
        <dbReference type="EMBL" id="XDQ38376.1"/>
    </source>
</evidence>
<dbReference type="EMBL" id="CP163439">
    <property type="protein sequence ID" value="XDQ38376.1"/>
    <property type="molecule type" value="Genomic_DNA"/>
</dbReference>
<organism evidence="1">
    <name type="scientific">Streptomyces sp. R28</name>
    <dbReference type="NCBI Taxonomy" id="3238628"/>
    <lineage>
        <taxon>Bacteria</taxon>
        <taxon>Bacillati</taxon>
        <taxon>Actinomycetota</taxon>
        <taxon>Actinomycetes</taxon>
        <taxon>Kitasatosporales</taxon>
        <taxon>Streptomycetaceae</taxon>
        <taxon>Streptomyces</taxon>
    </lineage>
</organism>
<reference evidence="1" key="1">
    <citation type="submission" date="2024-07" db="EMBL/GenBank/DDBJ databases">
        <authorList>
            <person name="Yu S.T."/>
        </authorList>
    </citation>
    <scope>NUCLEOTIDE SEQUENCE</scope>
    <source>
        <strain evidence="1">R28</strain>
    </source>
</reference>
<proteinExistence type="predicted"/>
<accession>A0AB39Q7T2</accession>
<sequence length="91" mass="10000">MGAQSEVVSEVAELARLQRALGRSMFSVTLKLNPVFMSSSGAKEQEDLSDVIQHVERHGWMLEQTSAFSKLDVGEMVLLVFRAQAISHPGV</sequence>
<protein>
    <submittedName>
        <fullName evidence="1">Uncharacterized protein</fullName>
    </submittedName>
</protein>